<dbReference type="EMBL" id="PUIB01000018">
    <property type="protein sequence ID" value="PQO32998.1"/>
    <property type="molecule type" value="Genomic_DNA"/>
</dbReference>
<feature type="transmembrane region" description="Helical" evidence="1">
    <location>
        <begin position="134"/>
        <end position="153"/>
    </location>
</feature>
<proteinExistence type="predicted"/>
<dbReference type="OrthoDB" id="278857at2"/>
<feature type="transmembrane region" description="Helical" evidence="1">
    <location>
        <begin position="54"/>
        <end position="78"/>
    </location>
</feature>
<dbReference type="AlphaFoldDB" id="A0A2S8FLD5"/>
<evidence type="ECO:0000313" key="3">
    <source>
        <dbReference type="Proteomes" id="UP000239388"/>
    </source>
</evidence>
<protein>
    <submittedName>
        <fullName evidence="2">Uncharacterized protein</fullName>
    </submittedName>
</protein>
<feature type="transmembrane region" description="Helical" evidence="1">
    <location>
        <begin position="165"/>
        <end position="185"/>
    </location>
</feature>
<keyword evidence="1" id="KW-1133">Transmembrane helix</keyword>
<dbReference type="Proteomes" id="UP000239388">
    <property type="component" value="Unassembled WGS sequence"/>
</dbReference>
<feature type="transmembrane region" description="Helical" evidence="1">
    <location>
        <begin position="197"/>
        <end position="217"/>
    </location>
</feature>
<reference evidence="2 3" key="1">
    <citation type="submission" date="2018-02" db="EMBL/GenBank/DDBJ databases">
        <title>Comparative genomes isolates from brazilian mangrove.</title>
        <authorList>
            <person name="Araujo J.E."/>
            <person name="Taketani R.G."/>
            <person name="Silva M.C.P."/>
            <person name="Loureco M.V."/>
            <person name="Andreote F.D."/>
        </authorList>
    </citation>
    <scope>NUCLEOTIDE SEQUENCE [LARGE SCALE GENOMIC DNA]</scope>
    <source>
        <strain evidence="2 3">NAP PRIS-MGV</strain>
    </source>
</reference>
<gene>
    <name evidence="2" type="ORF">C5Y98_17835</name>
</gene>
<feature type="transmembrane region" description="Helical" evidence="1">
    <location>
        <begin position="23"/>
        <end position="42"/>
    </location>
</feature>
<accession>A0A2S8FLD5</accession>
<keyword evidence="1" id="KW-0472">Membrane</keyword>
<name>A0A2S8FLD5_9BACT</name>
<evidence type="ECO:0000313" key="2">
    <source>
        <dbReference type="EMBL" id="PQO32998.1"/>
    </source>
</evidence>
<keyword evidence="1" id="KW-0812">Transmembrane</keyword>
<feature type="transmembrane region" description="Helical" evidence="1">
    <location>
        <begin position="229"/>
        <end position="253"/>
    </location>
</feature>
<evidence type="ECO:0000256" key="1">
    <source>
        <dbReference type="SAM" id="Phobius"/>
    </source>
</evidence>
<organism evidence="2 3">
    <name type="scientific">Blastopirellula marina</name>
    <dbReference type="NCBI Taxonomy" id="124"/>
    <lineage>
        <taxon>Bacteria</taxon>
        <taxon>Pseudomonadati</taxon>
        <taxon>Planctomycetota</taxon>
        <taxon>Planctomycetia</taxon>
        <taxon>Pirellulales</taxon>
        <taxon>Pirellulaceae</taxon>
        <taxon>Blastopirellula</taxon>
    </lineage>
</organism>
<feature type="transmembrane region" description="Helical" evidence="1">
    <location>
        <begin position="90"/>
        <end position="114"/>
    </location>
</feature>
<comment type="caution">
    <text evidence="2">The sequence shown here is derived from an EMBL/GenBank/DDBJ whole genome shotgun (WGS) entry which is preliminary data.</text>
</comment>
<sequence length="258" mass="29082">MNPDQPNADDIAAAADDPAMPPFTLRMLLVWVGICAVLLEFWRQSDSLPRDLPWQSLLGIQLILWSAGLSGLGMRLWWWKQGRNIPWQPGHWLLCLVGCIGLSAILTKLVQLLFWRVDPFPNEIGLWIQTNIPLAISSATSLVMWGVVFFAPMRHVWRLAILPDAILRAFSWGMTVFSGFAALLMDPNQSMAKFVLFSSYVSISTIRPLPILILALWDGVMNQRPRDWMHWAGVAAWSLLMLFPFLTALVVTLTGTND</sequence>
<dbReference type="RefSeq" id="WP_105356086.1">
    <property type="nucleotide sequence ID" value="NZ_PUIB01000018.1"/>
</dbReference>